<dbReference type="AlphaFoldDB" id="A0A1C7FB98"/>
<feature type="coiled-coil region" evidence="1">
    <location>
        <begin position="80"/>
        <end position="107"/>
    </location>
</feature>
<keyword evidence="1" id="KW-0175">Coiled coil</keyword>
<gene>
    <name evidence="2" type="ORF">VSVS05_01882</name>
</gene>
<evidence type="ECO:0000313" key="3">
    <source>
        <dbReference type="Proteomes" id="UP000092528"/>
    </source>
</evidence>
<accession>A0A1C7FB98</accession>
<dbReference type="PATRIC" id="fig|45658.7.peg.1873"/>
<name>A0A1C7FB98_9VIBR</name>
<reference evidence="2 3" key="1">
    <citation type="submission" date="2016-07" db="EMBL/GenBank/DDBJ databases">
        <title>Genome sequencing of Vibrio scophthalmi strain VS-05, an isolated from Paralichthys olivaceus.</title>
        <authorList>
            <person name="Han H.-J."/>
        </authorList>
    </citation>
    <scope>NUCLEOTIDE SEQUENCE [LARGE SCALE GENOMIC DNA]</scope>
    <source>
        <strain evidence="2 3">VS-05</strain>
    </source>
</reference>
<dbReference type="RefSeq" id="WP_065545550.1">
    <property type="nucleotide sequence ID" value="NZ_CP016414.1"/>
</dbReference>
<dbReference type="GeneID" id="96873136"/>
<keyword evidence="3" id="KW-1185">Reference proteome</keyword>
<evidence type="ECO:0000256" key="1">
    <source>
        <dbReference type="SAM" id="Coils"/>
    </source>
</evidence>
<proteinExistence type="predicted"/>
<protein>
    <submittedName>
        <fullName evidence="2">Uncharacterized protein</fullName>
    </submittedName>
</protein>
<dbReference type="EMBL" id="CP016414">
    <property type="protein sequence ID" value="ANU37007.1"/>
    <property type="molecule type" value="Genomic_DNA"/>
</dbReference>
<sequence>MSNEIKCYDEMIKHQLNGVINRKAVIEDILRDMDCNSYSSFTALTDAVAAKFTELKGEPMNGSTIRRKGSKYRSLVESYYKTEERIKKQFQNKESQLQEELMITQLELSKTLSDLSLTRKALQHANSEMDRLRLSDIESRTDGGIKQEYSDKEVAVYKVLVELMKTCEEFGLELEDYQIIKFDFQGNKTLIGQEKCPAFFKWFREQPKD</sequence>
<evidence type="ECO:0000313" key="2">
    <source>
        <dbReference type="EMBL" id="ANU37007.1"/>
    </source>
</evidence>
<dbReference type="Proteomes" id="UP000092528">
    <property type="component" value="Chromosome 1"/>
</dbReference>
<organism evidence="2 3">
    <name type="scientific">Vibrio scophthalmi</name>
    <dbReference type="NCBI Taxonomy" id="45658"/>
    <lineage>
        <taxon>Bacteria</taxon>
        <taxon>Pseudomonadati</taxon>
        <taxon>Pseudomonadota</taxon>
        <taxon>Gammaproteobacteria</taxon>
        <taxon>Vibrionales</taxon>
        <taxon>Vibrionaceae</taxon>
        <taxon>Vibrio</taxon>
    </lineage>
</organism>